<dbReference type="Proteomes" id="UP001595848">
    <property type="component" value="Unassembled WGS sequence"/>
</dbReference>
<organism evidence="5 6">
    <name type="scientific">Candidimonas humi</name>
    <dbReference type="NCBI Taxonomy" id="683355"/>
    <lineage>
        <taxon>Bacteria</taxon>
        <taxon>Pseudomonadati</taxon>
        <taxon>Pseudomonadota</taxon>
        <taxon>Betaproteobacteria</taxon>
        <taxon>Burkholderiales</taxon>
        <taxon>Alcaligenaceae</taxon>
        <taxon>Candidimonas</taxon>
    </lineage>
</organism>
<feature type="domain" description="Calcineurin-like phosphoesterase" evidence="4">
    <location>
        <begin position="153"/>
        <end position="318"/>
    </location>
</feature>
<feature type="transmembrane region" description="Helical" evidence="3">
    <location>
        <begin position="32"/>
        <end position="52"/>
    </location>
</feature>
<dbReference type="PANTHER" id="PTHR31302:SF31">
    <property type="entry name" value="PHOSPHODIESTERASE YAEI"/>
    <property type="match status" value="1"/>
</dbReference>
<feature type="transmembrane region" description="Helical" evidence="3">
    <location>
        <begin position="64"/>
        <end position="96"/>
    </location>
</feature>
<dbReference type="InterPro" id="IPR051158">
    <property type="entry name" value="Metallophosphoesterase_sf"/>
</dbReference>
<keyword evidence="6" id="KW-1185">Reference proteome</keyword>
<keyword evidence="2" id="KW-0378">Hydrolase</keyword>
<gene>
    <name evidence="5" type="ORF">ACFOY1_06320</name>
</gene>
<evidence type="ECO:0000313" key="5">
    <source>
        <dbReference type="EMBL" id="MFC4200560.1"/>
    </source>
</evidence>
<dbReference type="CDD" id="cd07385">
    <property type="entry name" value="MPP_YkuE_C"/>
    <property type="match status" value="1"/>
</dbReference>
<keyword evidence="3" id="KW-0812">Transmembrane</keyword>
<evidence type="ECO:0000256" key="1">
    <source>
        <dbReference type="ARBA" id="ARBA00022723"/>
    </source>
</evidence>
<comment type="caution">
    <text evidence="5">The sequence shown here is derived from an EMBL/GenBank/DDBJ whole genome shotgun (WGS) entry which is preliminary data.</text>
</comment>
<keyword evidence="3" id="KW-1133">Transmembrane helix</keyword>
<dbReference type="PANTHER" id="PTHR31302">
    <property type="entry name" value="TRANSMEMBRANE PROTEIN WITH METALLOPHOSPHOESTERASE DOMAIN-RELATED"/>
    <property type="match status" value="1"/>
</dbReference>
<feature type="transmembrane region" description="Helical" evidence="3">
    <location>
        <begin position="108"/>
        <end position="129"/>
    </location>
</feature>
<name>A0ABV8NXJ8_9BURK</name>
<proteinExistence type="predicted"/>
<evidence type="ECO:0000256" key="2">
    <source>
        <dbReference type="ARBA" id="ARBA00022801"/>
    </source>
</evidence>
<feature type="transmembrane region" description="Helical" evidence="3">
    <location>
        <begin position="6"/>
        <end position="25"/>
    </location>
</feature>
<dbReference type="RefSeq" id="WP_217964199.1">
    <property type="nucleotide sequence ID" value="NZ_JAHTBN010000003.1"/>
</dbReference>
<keyword evidence="1" id="KW-0479">Metal-binding</keyword>
<evidence type="ECO:0000313" key="6">
    <source>
        <dbReference type="Proteomes" id="UP001595848"/>
    </source>
</evidence>
<dbReference type="EMBL" id="JBHSBV010000002">
    <property type="protein sequence ID" value="MFC4200560.1"/>
    <property type="molecule type" value="Genomic_DNA"/>
</dbReference>
<reference evidence="6" key="1">
    <citation type="journal article" date="2019" name="Int. J. Syst. Evol. Microbiol.">
        <title>The Global Catalogue of Microorganisms (GCM) 10K type strain sequencing project: providing services to taxonomists for standard genome sequencing and annotation.</title>
        <authorList>
            <consortium name="The Broad Institute Genomics Platform"/>
            <consortium name="The Broad Institute Genome Sequencing Center for Infectious Disease"/>
            <person name="Wu L."/>
            <person name="Ma J."/>
        </authorList>
    </citation>
    <scope>NUCLEOTIDE SEQUENCE [LARGE SCALE GENOMIC DNA]</scope>
    <source>
        <strain evidence="6">LMG 24813</strain>
    </source>
</reference>
<evidence type="ECO:0000259" key="4">
    <source>
        <dbReference type="Pfam" id="PF00149"/>
    </source>
</evidence>
<dbReference type="InterPro" id="IPR004843">
    <property type="entry name" value="Calcineurin-like_PHP"/>
</dbReference>
<evidence type="ECO:0000256" key="3">
    <source>
        <dbReference type="SAM" id="Phobius"/>
    </source>
</evidence>
<dbReference type="Pfam" id="PF00149">
    <property type="entry name" value="Metallophos"/>
    <property type="match status" value="1"/>
</dbReference>
<sequence>MGTTLSYITGAIWLYLLWRFVWPLSVGPGPRLLFALVLFLVAESHWIIGRYFGTLASPELPQWILIAVGWAFGAFLLLAILILLRDVAGALVFVVARVPGRAILTGQGLHVAIGIVAMVLAGLGVWQAVKIPRVKTIALSLPGLPPQFDGYCIVQLTDLHASRLLPRYWQAAVVKKTDALDPDLIVITGDLADGTPRLRAADVQPFHDLRARDGVLAIPGNHEYYSDYRDWMAADRALGLRMLENQHVLILHDGATLAVAGLTDRQAGSFGLPRPDLQAALQGIPAGVPVILLEHRPGDAARNAQAGVALQLSGHTHGGQIRGLDILVQRANNGFLSGLYQVGNMKLYVSNGTGLWNGFPIRLGRLSEITQIVLHPERH</sequence>
<protein>
    <submittedName>
        <fullName evidence="5">Metallophosphoesterase</fullName>
    </submittedName>
</protein>
<accession>A0ABV8NXJ8</accession>
<keyword evidence="3" id="KW-0472">Membrane</keyword>